<dbReference type="GO" id="GO:0000981">
    <property type="term" value="F:DNA-binding transcription factor activity, RNA polymerase II-specific"/>
    <property type="evidence" value="ECO:0007669"/>
    <property type="project" value="TreeGrafter"/>
</dbReference>
<feature type="domain" description="C2H2-type" evidence="7">
    <location>
        <begin position="416"/>
        <end position="443"/>
    </location>
</feature>
<keyword evidence="3 5" id="KW-0863">Zinc-finger</keyword>
<evidence type="ECO:0000256" key="3">
    <source>
        <dbReference type="ARBA" id="ARBA00022771"/>
    </source>
</evidence>
<feature type="region of interest" description="Disordered" evidence="6">
    <location>
        <begin position="348"/>
        <end position="396"/>
    </location>
</feature>
<feature type="domain" description="C2H2-type" evidence="7">
    <location>
        <begin position="444"/>
        <end position="473"/>
    </location>
</feature>
<sequence length="602" mass="65229">MVSPFQSAFNLGRNQSLWMGESPSRQSTGNSGSNDENRIITGGTFDGFTDAIQDASPQVPHRGEPTVDFPQTPRFATGFSGLNQRGEITYTTIPSYNISPASQHIDERARQINMSSPLSSSQPNTSSFVSHSMQPSAFQLRGMPMTPCTTHTSFPTNIISDAKPFLFSQPVANFSSGPSTQSLPNQQFFLVDGQRMSKASPGEMHFPSPTALQNCASSDDSVFSSSSTIGLPATPAMRFGAYGNAGEETGKDVSVGYQYPVTPKSKVQFYPSSSSASSCLERQYHPYRAPYSEPLDRVAPLSLVSSSAFAFQAPRCAETQQNDFQSNGSARHQHTGSLQFAIPSTTASIAPSSQPLPVQSTSLPNRSLLESPISPAGRSSQSESEDQDDGFGMSRRPAALHLSGDYTRSPTSPKKHICYDCGKAFNRPSSLNTHMSVHTGSKPFQCPKRDCGRKFSVSSNLRRHMKTHELKDQKLVAQLTSRELAEGHHFVPEEDVQVQQEPEVEPGLVRIHLHQDETDLVNGSIVFDEHGQAYRYYASESSYQAAYGLAGGSATQPERLHETAMPTNVEDDTPTSAFTLGFRLGNAAPRQSLSAQACPGVG</sequence>
<reference evidence="8" key="1">
    <citation type="submission" date="2020-07" db="EMBL/GenBank/DDBJ databases">
        <title>Draft Genome Sequence of a Deep-Sea Yeast, Naganishia (Cryptococcus) liquefaciens strain N6.</title>
        <authorList>
            <person name="Han Y.W."/>
            <person name="Kajitani R."/>
            <person name="Morimoto H."/>
            <person name="Parhat M."/>
            <person name="Tsubouchi H."/>
            <person name="Bakenova O."/>
            <person name="Ogata M."/>
            <person name="Argunhan B."/>
            <person name="Aoki R."/>
            <person name="Kajiwara S."/>
            <person name="Itoh T."/>
            <person name="Iwasaki H."/>
        </authorList>
    </citation>
    <scope>NUCLEOTIDE SEQUENCE</scope>
    <source>
        <strain evidence="8">N6</strain>
    </source>
</reference>
<feature type="region of interest" description="Disordered" evidence="6">
    <location>
        <begin position="14"/>
        <end position="45"/>
    </location>
</feature>
<dbReference type="FunFam" id="3.30.160.60:FF:000624">
    <property type="entry name" value="zinc finger protein 697"/>
    <property type="match status" value="1"/>
</dbReference>
<comment type="caution">
    <text evidence="8">The sequence shown here is derived from an EMBL/GenBank/DDBJ whole genome shotgun (WGS) entry which is preliminary data.</text>
</comment>
<keyword evidence="4" id="KW-0862">Zinc</keyword>
<evidence type="ECO:0000256" key="6">
    <source>
        <dbReference type="SAM" id="MobiDB-lite"/>
    </source>
</evidence>
<evidence type="ECO:0000256" key="4">
    <source>
        <dbReference type="ARBA" id="ARBA00022833"/>
    </source>
</evidence>
<dbReference type="PROSITE" id="PS00028">
    <property type="entry name" value="ZINC_FINGER_C2H2_1"/>
    <property type="match status" value="2"/>
</dbReference>
<feature type="compositionally biased region" description="Polar residues" evidence="6">
    <location>
        <begin position="14"/>
        <end position="34"/>
    </location>
</feature>
<evidence type="ECO:0000256" key="5">
    <source>
        <dbReference type="PROSITE-ProRule" id="PRU00042"/>
    </source>
</evidence>
<dbReference type="SMART" id="SM00355">
    <property type="entry name" value="ZnF_C2H2"/>
    <property type="match status" value="2"/>
</dbReference>
<keyword evidence="1" id="KW-0479">Metal-binding</keyword>
<dbReference type="Pfam" id="PF00096">
    <property type="entry name" value="zf-C2H2"/>
    <property type="match status" value="2"/>
</dbReference>
<dbReference type="OrthoDB" id="6077919at2759"/>
<dbReference type="SUPFAM" id="SSF57667">
    <property type="entry name" value="beta-beta-alpha zinc fingers"/>
    <property type="match status" value="1"/>
</dbReference>
<feature type="region of interest" description="Disordered" evidence="6">
    <location>
        <begin position="61"/>
        <end position="80"/>
    </location>
</feature>
<evidence type="ECO:0000313" key="8">
    <source>
        <dbReference type="EMBL" id="GHJ83868.1"/>
    </source>
</evidence>
<accession>A0A8H3TN74</accession>
<dbReference type="GO" id="GO:0005667">
    <property type="term" value="C:transcription regulator complex"/>
    <property type="evidence" value="ECO:0007669"/>
    <property type="project" value="TreeGrafter"/>
</dbReference>
<evidence type="ECO:0000256" key="1">
    <source>
        <dbReference type="ARBA" id="ARBA00022723"/>
    </source>
</evidence>
<feature type="compositionally biased region" description="Polar residues" evidence="6">
    <location>
        <begin position="348"/>
        <end position="365"/>
    </location>
</feature>
<dbReference type="EMBL" id="BLZA01000005">
    <property type="protein sequence ID" value="GHJ83868.1"/>
    <property type="molecule type" value="Genomic_DNA"/>
</dbReference>
<dbReference type="GO" id="GO:0008270">
    <property type="term" value="F:zinc ion binding"/>
    <property type="evidence" value="ECO:0007669"/>
    <property type="project" value="UniProtKB-KW"/>
</dbReference>
<keyword evidence="2" id="KW-0677">Repeat</keyword>
<dbReference type="PANTHER" id="PTHR14003:SF19">
    <property type="entry name" value="YY2 TRANSCRIPTION FACTOR"/>
    <property type="match status" value="1"/>
</dbReference>
<dbReference type="GO" id="GO:0031519">
    <property type="term" value="C:PcG protein complex"/>
    <property type="evidence" value="ECO:0007669"/>
    <property type="project" value="TreeGrafter"/>
</dbReference>
<dbReference type="InterPro" id="IPR036236">
    <property type="entry name" value="Znf_C2H2_sf"/>
</dbReference>
<name>A0A8H3TN74_9TREE</name>
<gene>
    <name evidence="8" type="ORF">NliqN6_0270</name>
</gene>
<evidence type="ECO:0000256" key="2">
    <source>
        <dbReference type="ARBA" id="ARBA00022737"/>
    </source>
</evidence>
<dbReference type="GO" id="GO:0000785">
    <property type="term" value="C:chromatin"/>
    <property type="evidence" value="ECO:0007669"/>
    <property type="project" value="TreeGrafter"/>
</dbReference>
<protein>
    <recommendedName>
        <fullName evidence="7">C2H2-type domain-containing protein</fullName>
    </recommendedName>
</protein>
<dbReference type="Gene3D" id="3.30.160.60">
    <property type="entry name" value="Classic Zinc Finger"/>
    <property type="match status" value="2"/>
</dbReference>
<dbReference type="FunFam" id="3.30.160.60:FF:000303">
    <property type="entry name" value="Zinc finger protein 41"/>
    <property type="match status" value="1"/>
</dbReference>
<dbReference type="AlphaFoldDB" id="A0A8H3TN74"/>
<dbReference type="InterPro" id="IPR013087">
    <property type="entry name" value="Znf_C2H2_type"/>
</dbReference>
<dbReference type="PROSITE" id="PS50157">
    <property type="entry name" value="ZINC_FINGER_C2H2_2"/>
    <property type="match status" value="2"/>
</dbReference>
<organism evidence="8 9">
    <name type="scientific">Naganishia liquefaciens</name>
    <dbReference type="NCBI Taxonomy" id="104408"/>
    <lineage>
        <taxon>Eukaryota</taxon>
        <taxon>Fungi</taxon>
        <taxon>Dikarya</taxon>
        <taxon>Basidiomycota</taxon>
        <taxon>Agaricomycotina</taxon>
        <taxon>Tremellomycetes</taxon>
        <taxon>Filobasidiales</taxon>
        <taxon>Filobasidiaceae</taxon>
        <taxon>Naganishia</taxon>
    </lineage>
</organism>
<dbReference type="GO" id="GO:0000978">
    <property type="term" value="F:RNA polymerase II cis-regulatory region sequence-specific DNA binding"/>
    <property type="evidence" value="ECO:0007669"/>
    <property type="project" value="TreeGrafter"/>
</dbReference>
<proteinExistence type="predicted"/>
<dbReference type="PANTHER" id="PTHR14003">
    <property type="entry name" value="TRANSCRIPTIONAL REPRESSOR PROTEIN YY"/>
    <property type="match status" value="1"/>
</dbReference>
<evidence type="ECO:0000259" key="7">
    <source>
        <dbReference type="PROSITE" id="PS50157"/>
    </source>
</evidence>
<evidence type="ECO:0000313" key="9">
    <source>
        <dbReference type="Proteomes" id="UP000620104"/>
    </source>
</evidence>
<dbReference type="Proteomes" id="UP000620104">
    <property type="component" value="Unassembled WGS sequence"/>
</dbReference>
<keyword evidence="9" id="KW-1185">Reference proteome</keyword>